<comment type="caution">
    <text evidence="2">The sequence shown here is derived from an EMBL/GenBank/DDBJ whole genome shotgun (WGS) entry which is preliminary data.</text>
</comment>
<keyword evidence="3" id="KW-1185">Reference proteome</keyword>
<organism evidence="2 3">
    <name type="scientific">Saguinus oedipus</name>
    <name type="common">Cotton-top tamarin</name>
    <name type="synonym">Oedipomidas oedipus</name>
    <dbReference type="NCBI Taxonomy" id="9490"/>
    <lineage>
        <taxon>Eukaryota</taxon>
        <taxon>Metazoa</taxon>
        <taxon>Chordata</taxon>
        <taxon>Craniata</taxon>
        <taxon>Vertebrata</taxon>
        <taxon>Euteleostomi</taxon>
        <taxon>Mammalia</taxon>
        <taxon>Eutheria</taxon>
        <taxon>Euarchontoglires</taxon>
        <taxon>Primates</taxon>
        <taxon>Haplorrhini</taxon>
        <taxon>Platyrrhini</taxon>
        <taxon>Cebidae</taxon>
        <taxon>Callitrichinae</taxon>
        <taxon>Saguinus</taxon>
    </lineage>
</organism>
<evidence type="ECO:0000313" key="2">
    <source>
        <dbReference type="EMBL" id="KAK2115390.1"/>
    </source>
</evidence>
<feature type="region of interest" description="Disordered" evidence="1">
    <location>
        <begin position="45"/>
        <end position="65"/>
    </location>
</feature>
<dbReference type="EMBL" id="JASSZA010000003">
    <property type="protein sequence ID" value="KAK2115390.1"/>
    <property type="molecule type" value="Genomic_DNA"/>
</dbReference>
<accession>A0ABQ9W1Q6</accession>
<feature type="region of interest" description="Disordered" evidence="1">
    <location>
        <begin position="98"/>
        <end position="143"/>
    </location>
</feature>
<evidence type="ECO:0000313" key="3">
    <source>
        <dbReference type="Proteomes" id="UP001266305"/>
    </source>
</evidence>
<reference evidence="2 3" key="1">
    <citation type="submission" date="2023-05" db="EMBL/GenBank/DDBJ databases">
        <title>B98-5 Cell Line De Novo Hybrid Assembly: An Optical Mapping Approach.</title>
        <authorList>
            <person name="Kananen K."/>
            <person name="Auerbach J.A."/>
            <person name="Kautto E."/>
            <person name="Blachly J.S."/>
        </authorList>
    </citation>
    <scope>NUCLEOTIDE SEQUENCE [LARGE SCALE GENOMIC DNA]</scope>
    <source>
        <strain evidence="2">B95-8</strain>
        <tissue evidence="2">Cell line</tissue>
    </source>
</reference>
<proteinExistence type="predicted"/>
<protein>
    <submittedName>
        <fullName evidence="2">Uncharacterized protein</fullName>
    </submittedName>
</protein>
<sequence length="143" mass="15576">MCAVNILPVFALSGFEGPGLLVWEDLQRNLTVQCTITKQTPDDQHEVLTPQNLPPAQPMSSPVPTKVTDVLPLEVIASFPGIFGQTLEVEEVSELRCQSLSPSRPPHRISGLNRRPPKPGFEVTMTQTEPGELSPPESELVGL</sequence>
<gene>
    <name evidence="2" type="ORF">P7K49_006016</name>
</gene>
<name>A0ABQ9W1Q6_SAGOE</name>
<evidence type="ECO:0000256" key="1">
    <source>
        <dbReference type="SAM" id="MobiDB-lite"/>
    </source>
</evidence>
<dbReference type="Proteomes" id="UP001266305">
    <property type="component" value="Unassembled WGS sequence"/>
</dbReference>
<feature type="compositionally biased region" description="Low complexity" evidence="1">
    <location>
        <begin position="129"/>
        <end position="143"/>
    </location>
</feature>